<dbReference type="InterPro" id="IPR036259">
    <property type="entry name" value="MFS_trans_sf"/>
</dbReference>
<keyword evidence="4" id="KW-1185">Reference proteome</keyword>
<evidence type="ECO:0000256" key="2">
    <source>
        <dbReference type="SAM" id="Phobius"/>
    </source>
</evidence>
<evidence type="ECO:0000313" key="4">
    <source>
        <dbReference type="Proteomes" id="UP000285768"/>
    </source>
</evidence>
<feature type="region of interest" description="Disordered" evidence="1">
    <location>
        <begin position="1"/>
        <end position="24"/>
    </location>
</feature>
<proteinExistence type="predicted"/>
<accession>A0ABX5QHT3</accession>
<dbReference type="Proteomes" id="UP000285768">
    <property type="component" value="Chromosome"/>
</dbReference>
<evidence type="ECO:0000313" key="3">
    <source>
        <dbReference type="EMBL" id="QAB18526.1"/>
    </source>
</evidence>
<dbReference type="RefSeq" id="WP_017883621.1">
    <property type="nucleotide sequence ID" value="NZ_CP035037.1"/>
</dbReference>
<evidence type="ECO:0000256" key="1">
    <source>
        <dbReference type="SAM" id="MobiDB-lite"/>
    </source>
</evidence>
<dbReference type="SUPFAM" id="SSF103473">
    <property type="entry name" value="MFS general substrate transporter"/>
    <property type="match status" value="1"/>
</dbReference>
<organism evidence="3 4">
    <name type="scientific">Leucobacter muris</name>
    <dbReference type="NCBI Taxonomy" id="1935379"/>
    <lineage>
        <taxon>Bacteria</taxon>
        <taxon>Bacillati</taxon>
        <taxon>Actinomycetota</taxon>
        <taxon>Actinomycetes</taxon>
        <taxon>Micrococcales</taxon>
        <taxon>Microbacteriaceae</taxon>
        <taxon>Leucobacter</taxon>
    </lineage>
</organism>
<protein>
    <submittedName>
        <fullName evidence="3">Uncharacterized protein</fullName>
    </submittedName>
</protein>
<feature type="transmembrane region" description="Helical" evidence="2">
    <location>
        <begin position="62"/>
        <end position="84"/>
    </location>
</feature>
<keyword evidence="2" id="KW-1133">Transmembrane helix</keyword>
<gene>
    <name evidence="3" type="ORF">Leucomu_11925</name>
</gene>
<feature type="transmembrane region" description="Helical" evidence="2">
    <location>
        <begin position="32"/>
        <end position="56"/>
    </location>
</feature>
<dbReference type="EMBL" id="CP035037">
    <property type="protein sequence ID" value="QAB18526.1"/>
    <property type="molecule type" value="Genomic_DNA"/>
</dbReference>
<sequence>MSEHDPTSAEERRRRDPMSMSNQPALQTSTGLIWIVVGGCFAVASLIPLVMLAVAGGASSPIAIVTIAAVVLLYAALVVLRFAIRRRPTRLWWMAACMLMMAAVALVGIWVSAIAEAR</sequence>
<keyword evidence="2" id="KW-0472">Membrane</keyword>
<feature type="transmembrane region" description="Helical" evidence="2">
    <location>
        <begin position="91"/>
        <end position="115"/>
    </location>
</feature>
<feature type="compositionally biased region" description="Basic and acidic residues" evidence="1">
    <location>
        <begin position="1"/>
        <end position="17"/>
    </location>
</feature>
<keyword evidence="2" id="KW-0812">Transmembrane</keyword>
<reference evidence="3 4" key="1">
    <citation type="submission" date="2019-01" db="EMBL/GenBank/DDBJ databases">
        <title>Leucobacter muris sp. nov. isolated from the nose of a laboratory mouse.</title>
        <authorList>
            <person name="Benga L."/>
            <person name="Sproeer C."/>
            <person name="Schumann P."/>
            <person name="Verbarg S."/>
            <person name="Bunk B."/>
            <person name="Engelhardt E."/>
            <person name="Benten P.M."/>
            <person name="Sager M."/>
        </authorList>
    </citation>
    <scope>NUCLEOTIDE SEQUENCE [LARGE SCALE GENOMIC DNA]</scope>
    <source>
        <strain evidence="3 4">DSM 101948</strain>
    </source>
</reference>
<name>A0ABX5QHT3_9MICO</name>